<sequence>MVARDPPGAERSVHRRLVRPTLAVVGTRNLGGDAALDFSRAVEALQAVRLRPELRLTETPAPGRIAPYSVAMTADVLGGPAEDDDELATGRFVVLHDPALPDPWEGAWRVVTFARAELEAETGADPLLGEVGWSWLMDCLRDGGAEFRAEAGTVTRVVSEGFGSLADNATTVELEIRASWTPVGPDLGTHLAAWTSLLSTVAGLPPLPEGVVALPGQRR</sequence>
<keyword evidence="2" id="KW-1185">Reference proteome</keyword>
<comment type="caution">
    <text evidence="1">The sequence shown here is derived from an EMBL/GenBank/DDBJ whole genome shotgun (WGS) entry which is preliminary data.</text>
</comment>
<dbReference type="Proteomes" id="UP000557772">
    <property type="component" value="Unassembled WGS sequence"/>
</dbReference>
<evidence type="ECO:0000313" key="2">
    <source>
        <dbReference type="Proteomes" id="UP000557772"/>
    </source>
</evidence>
<accession>A0A849AT51</accession>
<evidence type="ECO:0000313" key="1">
    <source>
        <dbReference type="EMBL" id="NNG39912.1"/>
    </source>
</evidence>
<dbReference type="AlphaFoldDB" id="A0A849AT51"/>
<dbReference type="EMBL" id="JABENB010000001">
    <property type="protein sequence ID" value="NNG39912.1"/>
    <property type="molecule type" value="Genomic_DNA"/>
</dbReference>
<reference evidence="1 2" key="1">
    <citation type="submission" date="2020-05" db="EMBL/GenBank/DDBJ databases">
        <title>Flexivirga sp. ID2601S isolated from air conditioner.</title>
        <authorList>
            <person name="Kim D.H."/>
        </authorList>
    </citation>
    <scope>NUCLEOTIDE SEQUENCE [LARGE SCALE GENOMIC DNA]</scope>
    <source>
        <strain evidence="1 2">ID2601S</strain>
    </source>
</reference>
<organism evidence="1 2">
    <name type="scientific">Flexivirga aerilata</name>
    <dbReference type="NCBI Taxonomy" id="1656889"/>
    <lineage>
        <taxon>Bacteria</taxon>
        <taxon>Bacillati</taxon>
        <taxon>Actinomycetota</taxon>
        <taxon>Actinomycetes</taxon>
        <taxon>Micrococcales</taxon>
        <taxon>Dermacoccaceae</taxon>
        <taxon>Flexivirga</taxon>
    </lineage>
</organism>
<gene>
    <name evidence="1" type="ORF">HJ588_11585</name>
</gene>
<name>A0A849AT51_9MICO</name>
<dbReference type="Pfam" id="PF11452">
    <property type="entry name" value="DUF3000"/>
    <property type="match status" value="1"/>
</dbReference>
<dbReference type="InterPro" id="IPR021555">
    <property type="entry name" value="DUF3000"/>
</dbReference>
<proteinExistence type="predicted"/>
<protein>
    <submittedName>
        <fullName evidence="1">DUF3000 domain-containing protein</fullName>
    </submittedName>
</protein>